<proteinExistence type="predicted"/>
<evidence type="ECO:0000313" key="3">
    <source>
        <dbReference type="Proteomes" id="UP000828390"/>
    </source>
</evidence>
<protein>
    <submittedName>
        <fullName evidence="2">Uncharacterized protein</fullName>
    </submittedName>
</protein>
<comment type="caution">
    <text evidence="2">The sequence shown here is derived from an EMBL/GenBank/DDBJ whole genome shotgun (WGS) entry which is preliminary data.</text>
</comment>
<evidence type="ECO:0000256" key="1">
    <source>
        <dbReference type="SAM" id="Phobius"/>
    </source>
</evidence>
<feature type="transmembrane region" description="Helical" evidence="1">
    <location>
        <begin position="118"/>
        <end position="138"/>
    </location>
</feature>
<sequence length="145" mass="16767">MPGELRFFAKGGMTAARPDVELLQELKRFQPHVVVVVLGGNDICVHFCKICQRGYFPKDRAMTKKCFNAQRNKINDCLNKNACVIELKKIRFPADYHTDTVHLNEVGNTKLLRHIRGFLFGLKIFHCIVIFVVLYFGIKYDYCLL</sequence>
<gene>
    <name evidence="2" type="ORF">DPMN_096130</name>
</gene>
<keyword evidence="3" id="KW-1185">Reference proteome</keyword>
<organism evidence="2 3">
    <name type="scientific">Dreissena polymorpha</name>
    <name type="common">Zebra mussel</name>
    <name type="synonym">Mytilus polymorpha</name>
    <dbReference type="NCBI Taxonomy" id="45954"/>
    <lineage>
        <taxon>Eukaryota</taxon>
        <taxon>Metazoa</taxon>
        <taxon>Spiralia</taxon>
        <taxon>Lophotrochozoa</taxon>
        <taxon>Mollusca</taxon>
        <taxon>Bivalvia</taxon>
        <taxon>Autobranchia</taxon>
        <taxon>Heteroconchia</taxon>
        <taxon>Euheterodonta</taxon>
        <taxon>Imparidentia</taxon>
        <taxon>Neoheterodontei</taxon>
        <taxon>Myida</taxon>
        <taxon>Dreissenoidea</taxon>
        <taxon>Dreissenidae</taxon>
        <taxon>Dreissena</taxon>
    </lineage>
</organism>
<dbReference type="AlphaFoldDB" id="A0A9D4L8V3"/>
<name>A0A9D4L8V3_DREPO</name>
<dbReference type="EMBL" id="JAIWYP010000003">
    <property type="protein sequence ID" value="KAH3853600.1"/>
    <property type="molecule type" value="Genomic_DNA"/>
</dbReference>
<keyword evidence="1" id="KW-1133">Transmembrane helix</keyword>
<keyword evidence="1" id="KW-0812">Transmembrane</keyword>
<accession>A0A9D4L8V3</accession>
<keyword evidence="1" id="KW-0472">Membrane</keyword>
<dbReference type="Proteomes" id="UP000828390">
    <property type="component" value="Unassembled WGS sequence"/>
</dbReference>
<reference evidence="2" key="2">
    <citation type="submission" date="2020-11" db="EMBL/GenBank/DDBJ databases">
        <authorList>
            <person name="McCartney M.A."/>
            <person name="Auch B."/>
            <person name="Kono T."/>
            <person name="Mallez S."/>
            <person name="Becker A."/>
            <person name="Gohl D.M."/>
            <person name="Silverstein K.A.T."/>
            <person name="Koren S."/>
            <person name="Bechman K.B."/>
            <person name="Herman A."/>
            <person name="Abrahante J.E."/>
            <person name="Garbe J."/>
        </authorList>
    </citation>
    <scope>NUCLEOTIDE SEQUENCE</scope>
    <source>
        <strain evidence="2">Duluth1</strain>
        <tissue evidence="2">Whole animal</tissue>
    </source>
</reference>
<reference evidence="2" key="1">
    <citation type="journal article" date="2019" name="bioRxiv">
        <title>The Genome of the Zebra Mussel, Dreissena polymorpha: A Resource for Invasive Species Research.</title>
        <authorList>
            <person name="McCartney M.A."/>
            <person name="Auch B."/>
            <person name="Kono T."/>
            <person name="Mallez S."/>
            <person name="Zhang Y."/>
            <person name="Obille A."/>
            <person name="Becker A."/>
            <person name="Abrahante J.E."/>
            <person name="Garbe J."/>
            <person name="Badalamenti J.P."/>
            <person name="Herman A."/>
            <person name="Mangelson H."/>
            <person name="Liachko I."/>
            <person name="Sullivan S."/>
            <person name="Sone E.D."/>
            <person name="Koren S."/>
            <person name="Silverstein K.A.T."/>
            <person name="Beckman K.B."/>
            <person name="Gohl D.M."/>
        </authorList>
    </citation>
    <scope>NUCLEOTIDE SEQUENCE</scope>
    <source>
        <strain evidence="2">Duluth1</strain>
        <tissue evidence="2">Whole animal</tissue>
    </source>
</reference>
<dbReference type="SUPFAM" id="SSF52266">
    <property type="entry name" value="SGNH hydrolase"/>
    <property type="match status" value="1"/>
</dbReference>
<evidence type="ECO:0000313" key="2">
    <source>
        <dbReference type="EMBL" id="KAH3853600.1"/>
    </source>
</evidence>